<dbReference type="EMBL" id="MU866087">
    <property type="protein sequence ID" value="KAK4181412.1"/>
    <property type="molecule type" value="Genomic_DNA"/>
</dbReference>
<protein>
    <submittedName>
        <fullName evidence="2">Uncharacterized protein</fullName>
    </submittedName>
</protein>
<accession>A0AAN6WJR7</accession>
<gene>
    <name evidence="2" type="ORF">QBC36DRAFT_318019</name>
</gene>
<comment type="caution">
    <text evidence="2">The sequence shown here is derived from an EMBL/GenBank/DDBJ whole genome shotgun (WGS) entry which is preliminary data.</text>
</comment>
<evidence type="ECO:0000313" key="3">
    <source>
        <dbReference type="Proteomes" id="UP001302321"/>
    </source>
</evidence>
<feature type="region of interest" description="Disordered" evidence="1">
    <location>
        <begin position="1"/>
        <end position="88"/>
    </location>
</feature>
<organism evidence="2 3">
    <name type="scientific">Triangularia setosa</name>
    <dbReference type="NCBI Taxonomy" id="2587417"/>
    <lineage>
        <taxon>Eukaryota</taxon>
        <taxon>Fungi</taxon>
        <taxon>Dikarya</taxon>
        <taxon>Ascomycota</taxon>
        <taxon>Pezizomycotina</taxon>
        <taxon>Sordariomycetes</taxon>
        <taxon>Sordariomycetidae</taxon>
        <taxon>Sordariales</taxon>
        <taxon>Podosporaceae</taxon>
        <taxon>Triangularia</taxon>
    </lineage>
</organism>
<dbReference type="Proteomes" id="UP001302321">
    <property type="component" value="Unassembled WGS sequence"/>
</dbReference>
<evidence type="ECO:0000256" key="1">
    <source>
        <dbReference type="SAM" id="MobiDB-lite"/>
    </source>
</evidence>
<reference evidence="2" key="2">
    <citation type="submission" date="2023-05" db="EMBL/GenBank/DDBJ databases">
        <authorList>
            <consortium name="Lawrence Berkeley National Laboratory"/>
            <person name="Steindorff A."/>
            <person name="Hensen N."/>
            <person name="Bonometti L."/>
            <person name="Westerberg I."/>
            <person name="Brannstrom I.O."/>
            <person name="Guillou S."/>
            <person name="Cros-Aarteil S."/>
            <person name="Calhoun S."/>
            <person name="Haridas S."/>
            <person name="Kuo A."/>
            <person name="Mondo S."/>
            <person name="Pangilinan J."/>
            <person name="Riley R."/>
            <person name="Labutti K."/>
            <person name="Andreopoulos B."/>
            <person name="Lipzen A."/>
            <person name="Chen C."/>
            <person name="Yanf M."/>
            <person name="Daum C."/>
            <person name="Ng V."/>
            <person name="Clum A."/>
            <person name="Ohm R."/>
            <person name="Martin F."/>
            <person name="Silar P."/>
            <person name="Natvig D."/>
            <person name="Lalanne C."/>
            <person name="Gautier V."/>
            <person name="Ament-Velasquez S.L."/>
            <person name="Kruys A."/>
            <person name="Hutchinson M.I."/>
            <person name="Powell A.J."/>
            <person name="Barry K."/>
            <person name="Miller A.N."/>
            <person name="Grigoriev I.V."/>
            <person name="Debuchy R."/>
            <person name="Gladieux P."/>
            <person name="Thoren M.H."/>
            <person name="Johannesson H."/>
        </authorList>
    </citation>
    <scope>NUCLEOTIDE SEQUENCE</scope>
    <source>
        <strain evidence="2">CBS 892.96</strain>
    </source>
</reference>
<dbReference type="AlphaFoldDB" id="A0AAN6WJR7"/>
<sequence length="230" mass="24740">MVDLTPCNPRAQSHLTDAAGNEGGDVDLHHPHHPPTEGNIIEEQTTTSDTPDIPTPPSTVNSVENTGPPTAVNAGDDDKDDFTRFDGQPRGFSMMGAALRHTAAEEYFRDALLVDDAVSSLELCSPAESSSARAGSMFSRLSVSDDEHDGNRGDDHSERLLAFLENDREGVASRLLDPTYVSTITEGPNRIATLATRMAYIVAGGAAVQGTVPSPYQYRCQIEETQEELL</sequence>
<proteinExistence type="predicted"/>
<evidence type="ECO:0000313" key="2">
    <source>
        <dbReference type="EMBL" id="KAK4181412.1"/>
    </source>
</evidence>
<reference evidence="2" key="1">
    <citation type="journal article" date="2023" name="Mol. Phylogenet. Evol.">
        <title>Genome-scale phylogeny and comparative genomics of the fungal order Sordariales.</title>
        <authorList>
            <person name="Hensen N."/>
            <person name="Bonometti L."/>
            <person name="Westerberg I."/>
            <person name="Brannstrom I.O."/>
            <person name="Guillou S."/>
            <person name="Cros-Aarteil S."/>
            <person name="Calhoun S."/>
            <person name="Haridas S."/>
            <person name="Kuo A."/>
            <person name="Mondo S."/>
            <person name="Pangilinan J."/>
            <person name="Riley R."/>
            <person name="LaButti K."/>
            <person name="Andreopoulos B."/>
            <person name="Lipzen A."/>
            <person name="Chen C."/>
            <person name="Yan M."/>
            <person name="Daum C."/>
            <person name="Ng V."/>
            <person name="Clum A."/>
            <person name="Steindorff A."/>
            <person name="Ohm R.A."/>
            <person name="Martin F."/>
            <person name="Silar P."/>
            <person name="Natvig D.O."/>
            <person name="Lalanne C."/>
            <person name="Gautier V."/>
            <person name="Ament-Velasquez S.L."/>
            <person name="Kruys A."/>
            <person name="Hutchinson M.I."/>
            <person name="Powell A.J."/>
            <person name="Barry K."/>
            <person name="Miller A.N."/>
            <person name="Grigoriev I.V."/>
            <person name="Debuchy R."/>
            <person name="Gladieux P."/>
            <person name="Hiltunen Thoren M."/>
            <person name="Johannesson H."/>
        </authorList>
    </citation>
    <scope>NUCLEOTIDE SEQUENCE</scope>
    <source>
        <strain evidence="2">CBS 892.96</strain>
    </source>
</reference>
<keyword evidence="3" id="KW-1185">Reference proteome</keyword>
<name>A0AAN6WJR7_9PEZI</name>